<dbReference type="InterPro" id="IPR011990">
    <property type="entry name" value="TPR-like_helical_dom_sf"/>
</dbReference>
<dbReference type="PANTHER" id="PTHR44444:SF1">
    <property type="entry name" value="PROTEIN SEL-1 HOMOLOG 3"/>
    <property type="match status" value="1"/>
</dbReference>
<sequence>MSACSGGGGVHAKQDRFSGLQEEMDQQHTSSLQDPPDIIDMLKFPLASTGERFGAVRRFQPFIDETLESARLHAVAQPSLIGALGDDCLHAEYKHTQGIDWFPKNLDMAYGYYVNAGAQTSTDTCRIHDKKQYTPEHIYLSNPEDLNALTDETSDIFQYLKLQAERGDLQSQGSINALNGLVWYHGNILSDHRNAVKYFEQAANGSDDGIFNLGIYHLNGKNPKSLRKNELFLSASRFGHVTASVEAAWYLPTGSLEGLSQDVERAVICPRFIIFSGLHYLSPPSSHVFYRVANRQEAFVKYFLAAETGPGLAQSNGAHLCKGIYNLVVLGQQGHALSLSIHGLFNVSRHEGMDVVVEKILKRCVETENEKAVTPCSLALLGVQMGKALRRMTQNSAQLLLNKRLPVVEDILIKQGRHLSAKMEPD</sequence>
<proteinExistence type="predicted"/>
<name>A0A6G1PLM0_CHAAH</name>
<dbReference type="Gene3D" id="1.25.40.10">
    <property type="entry name" value="Tetratricopeptide repeat domain"/>
    <property type="match status" value="1"/>
</dbReference>
<evidence type="ECO:0000313" key="1">
    <source>
        <dbReference type="EMBL" id="KAF3691221.1"/>
    </source>
</evidence>
<reference evidence="1 2" key="1">
    <citation type="submission" date="2019-02" db="EMBL/GenBank/DDBJ databases">
        <title>Opniocepnalus argus genome.</title>
        <authorList>
            <person name="Zhou C."/>
            <person name="Xiao S."/>
        </authorList>
    </citation>
    <scope>NUCLEOTIDE SEQUENCE [LARGE SCALE GENOMIC DNA]</scope>
    <source>
        <strain evidence="1">OARG1902GOOAL</strain>
        <tissue evidence="1">Muscle</tissue>
    </source>
</reference>
<dbReference type="SUPFAM" id="SSF81901">
    <property type="entry name" value="HCP-like"/>
    <property type="match status" value="1"/>
</dbReference>
<dbReference type="Proteomes" id="UP000503349">
    <property type="component" value="Chromosome 6"/>
</dbReference>
<dbReference type="InterPro" id="IPR042756">
    <property type="entry name" value="Sel-1L3"/>
</dbReference>
<keyword evidence="2" id="KW-1185">Reference proteome</keyword>
<gene>
    <name evidence="1" type="ORF">EXN66_Car006896</name>
</gene>
<evidence type="ECO:0000313" key="2">
    <source>
        <dbReference type="Proteomes" id="UP000503349"/>
    </source>
</evidence>
<reference evidence="2" key="2">
    <citation type="submission" date="2019-02" db="EMBL/GenBank/DDBJ databases">
        <title>Opniocepnalus argus Var Kimnra genome.</title>
        <authorList>
            <person name="Zhou C."/>
            <person name="Xiao S."/>
        </authorList>
    </citation>
    <scope>NUCLEOTIDE SEQUENCE [LARGE SCALE GENOMIC DNA]</scope>
</reference>
<organism evidence="1 2">
    <name type="scientific">Channa argus</name>
    <name type="common">Northern snakehead</name>
    <name type="synonym">Ophicephalus argus</name>
    <dbReference type="NCBI Taxonomy" id="215402"/>
    <lineage>
        <taxon>Eukaryota</taxon>
        <taxon>Metazoa</taxon>
        <taxon>Chordata</taxon>
        <taxon>Craniata</taxon>
        <taxon>Vertebrata</taxon>
        <taxon>Euteleostomi</taxon>
        <taxon>Actinopterygii</taxon>
        <taxon>Neopterygii</taxon>
        <taxon>Teleostei</taxon>
        <taxon>Neoteleostei</taxon>
        <taxon>Acanthomorphata</taxon>
        <taxon>Anabantaria</taxon>
        <taxon>Anabantiformes</taxon>
        <taxon>Channoidei</taxon>
        <taxon>Channidae</taxon>
        <taxon>Channa</taxon>
    </lineage>
</organism>
<dbReference type="PANTHER" id="PTHR44444">
    <property type="entry name" value="PROTEIN SEL-1 HOMOLOG 3"/>
    <property type="match status" value="1"/>
</dbReference>
<accession>A0A6G1PLM0</accession>
<protein>
    <submittedName>
        <fullName evidence="1">Protein sel-1-like protein 3 Suppressor of lin-12-like protein 3</fullName>
    </submittedName>
</protein>
<dbReference type="AlphaFoldDB" id="A0A6G1PLM0"/>
<dbReference type="EMBL" id="CM015717">
    <property type="protein sequence ID" value="KAF3691221.1"/>
    <property type="molecule type" value="Genomic_DNA"/>
</dbReference>